<protein>
    <submittedName>
        <fullName evidence="1">Uncharacterized protein</fullName>
    </submittedName>
</protein>
<evidence type="ECO:0000313" key="2">
    <source>
        <dbReference type="Proteomes" id="UP000831701"/>
    </source>
</evidence>
<dbReference type="Proteomes" id="UP000831701">
    <property type="component" value="Chromosome 15"/>
</dbReference>
<organism evidence="1 2">
    <name type="scientific">Scortum barcoo</name>
    <name type="common">barcoo grunter</name>
    <dbReference type="NCBI Taxonomy" id="214431"/>
    <lineage>
        <taxon>Eukaryota</taxon>
        <taxon>Metazoa</taxon>
        <taxon>Chordata</taxon>
        <taxon>Craniata</taxon>
        <taxon>Vertebrata</taxon>
        <taxon>Euteleostomi</taxon>
        <taxon>Actinopterygii</taxon>
        <taxon>Neopterygii</taxon>
        <taxon>Teleostei</taxon>
        <taxon>Neoteleostei</taxon>
        <taxon>Acanthomorphata</taxon>
        <taxon>Eupercaria</taxon>
        <taxon>Centrarchiformes</taxon>
        <taxon>Terapontoidei</taxon>
        <taxon>Terapontidae</taxon>
        <taxon>Scortum</taxon>
    </lineage>
</organism>
<proteinExistence type="predicted"/>
<gene>
    <name evidence="1" type="ORF">L3Q82_012737</name>
</gene>
<accession>A0ACB8W3R3</accession>
<dbReference type="EMBL" id="CM041545">
    <property type="protein sequence ID" value="KAI3362434.1"/>
    <property type="molecule type" value="Genomic_DNA"/>
</dbReference>
<comment type="caution">
    <text evidence="1">The sequence shown here is derived from an EMBL/GenBank/DDBJ whole genome shotgun (WGS) entry which is preliminary data.</text>
</comment>
<evidence type="ECO:0000313" key="1">
    <source>
        <dbReference type="EMBL" id="KAI3362434.1"/>
    </source>
</evidence>
<keyword evidence="2" id="KW-1185">Reference proteome</keyword>
<sequence length="683" mass="74980">METTVQTLPSLCYHGKREVSAEQDGRASGADEAAAGGPGVQPDALHRDPAEPPHPGLTGAAGRISSRQSGQEYKGEGKKKGGGIALFVNDKWCNPGHIHVKEQRCTRDIKLLAVSIRPYYLPREFPHVIAITTYIPPSADDAACELLHSVVAQLQTEHPQAFLLITGDFNHASLSATLPNFHQYVNCCTRDNKTLDLLSANTAGLQLISPPPAGPLRSQPGPSAPCLHTCGEETAPQQKACEAGLRRPKPPCPPRGYRCFSNNKPWVTPDLRALLQEKRTAFQSGDRDELRRVQRDLKQEDQRVQGQLQEENGGPPAAKQREGGLERTPSYLRTGPAHLQLPLPARPLTTINTSTISGALTIPPPSPPSLQCSSPPPPPSPNLFTPTVDQVRTQLKKIKARKATGPDGISSRLLRDCADQLCQVVCYIFNLSLSLERVPVLWKTSCVVPVPKTSRPKEPNHFRPVALTSHLMKALERIVLRHLRPLVSPNMDPLQFAYQPSIGVDDAVIYLLQRSLSHLEDAGNTVRITFFDFSSAFNTIHPSLLRVKLERAGASDQLAAWVTNYLTDRRQFVRLQDSVSDVVVCSTGAPQGTVLSPFLFTLYTSDFTYSTDSCHLQKFSDDTAIVGCVSEGNDCEYRKVIMDFVDWCELNHLQVNASKTKEMVIDFSRKPSADIAPAEHPGT</sequence>
<name>A0ACB8W3R3_9TELE</name>
<reference evidence="1" key="1">
    <citation type="submission" date="2022-04" db="EMBL/GenBank/DDBJ databases">
        <title>Jade perch genome.</title>
        <authorList>
            <person name="Chao B."/>
        </authorList>
    </citation>
    <scope>NUCLEOTIDE SEQUENCE</scope>
    <source>
        <strain evidence="1">CB-2022</strain>
    </source>
</reference>